<dbReference type="EMBL" id="BART01014726">
    <property type="protein sequence ID" value="GAG76642.1"/>
    <property type="molecule type" value="Genomic_DNA"/>
</dbReference>
<protein>
    <submittedName>
        <fullName evidence="1">Uncharacterized protein</fullName>
    </submittedName>
</protein>
<dbReference type="AlphaFoldDB" id="X1B5Q9"/>
<organism evidence="1">
    <name type="scientific">marine sediment metagenome</name>
    <dbReference type="NCBI Taxonomy" id="412755"/>
    <lineage>
        <taxon>unclassified sequences</taxon>
        <taxon>metagenomes</taxon>
        <taxon>ecological metagenomes</taxon>
    </lineage>
</organism>
<comment type="caution">
    <text evidence="1">The sequence shown here is derived from an EMBL/GenBank/DDBJ whole genome shotgun (WGS) entry which is preliminary data.</text>
</comment>
<feature type="non-terminal residue" evidence="1">
    <location>
        <position position="1"/>
    </location>
</feature>
<evidence type="ECO:0000313" key="1">
    <source>
        <dbReference type="EMBL" id="GAG76642.1"/>
    </source>
</evidence>
<accession>X1B5Q9</accession>
<name>X1B5Q9_9ZZZZ</name>
<sequence>TGFVSFFVGLILGAKMYKKREQLEKWSKNKLQVVGVPLE</sequence>
<gene>
    <name evidence="1" type="ORF">S01H4_29127</name>
</gene>
<reference evidence="1" key="1">
    <citation type="journal article" date="2014" name="Front. Microbiol.">
        <title>High frequency of phylogenetically diverse reductive dehalogenase-homologous genes in deep subseafloor sedimentary metagenomes.</title>
        <authorList>
            <person name="Kawai M."/>
            <person name="Futagami T."/>
            <person name="Toyoda A."/>
            <person name="Takaki Y."/>
            <person name="Nishi S."/>
            <person name="Hori S."/>
            <person name="Arai W."/>
            <person name="Tsubouchi T."/>
            <person name="Morono Y."/>
            <person name="Uchiyama I."/>
            <person name="Ito T."/>
            <person name="Fujiyama A."/>
            <person name="Inagaki F."/>
            <person name="Takami H."/>
        </authorList>
    </citation>
    <scope>NUCLEOTIDE SEQUENCE</scope>
    <source>
        <strain evidence="1">Expedition CK06-06</strain>
    </source>
</reference>
<proteinExistence type="predicted"/>